<evidence type="ECO:0000259" key="6">
    <source>
        <dbReference type="PROSITE" id="PS50850"/>
    </source>
</evidence>
<evidence type="ECO:0000256" key="3">
    <source>
        <dbReference type="ARBA" id="ARBA00022989"/>
    </source>
</evidence>
<dbReference type="AlphaFoldDB" id="A0A1Q8CL37"/>
<feature type="transmembrane region" description="Helical" evidence="5">
    <location>
        <begin position="49"/>
        <end position="69"/>
    </location>
</feature>
<dbReference type="STRING" id="1912961.BU204_23665"/>
<feature type="transmembrane region" description="Helical" evidence="5">
    <location>
        <begin position="136"/>
        <end position="156"/>
    </location>
</feature>
<keyword evidence="4 5" id="KW-0472">Membrane</keyword>
<dbReference type="Gene3D" id="1.20.1250.20">
    <property type="entry name" value="MFS general substrate transporter like domains"/>
    <property type="match status" value="1"/>
</dbReference>
<dbReference type="Gene3D" id="1.20.1720.10">
    <property type="entry name" value="Multidrug resistance protein D"/>
    <property type="match status" value="1"/>
</dbReference>
<feature type="transmembrane region" description="Helical" evidence="5">
    <location>
        <begin position="162"/>
        <end position="184"/>
    </location>
</feature>
<keyword evidence="2 5" id="KW-0812">Transmembrane</keyword>
<feature type="transmembrane region" description="Helical" evidence="5">
    <location>
        <begin position="266"/>
        <end position="289"/>
    </location>
</feature>
<dbReference type="PANTHER" id="PTHR42718:SF42">
    <property type="entry name" value="EXPORT PROTEIN"/>
    <property type="match status" value="1"/>
</dbReference>
<feature type="transmembrane region" description="Helical" evidence="5">
    <location>
        <begin position="196"/>
        <end position="216"/>
    </location>
</feature>
<evidence type="ECO:0000256" key="2">
    <source>
        <dbReference type="ARBA" id="ARBA00022692"/>
    </source>
</evidence>
<dbReference type="PROSITE" id="PS50850">
    <property type="entry name" value="MFS"/>
    <property type="match status" value="1"/>
</dbReference>
<dbReference type="InterPro" id="IPR036259">
    <property type="entry name" value="MFS_trans_sf"/>
</dbReference>
<comment type="caution">
    <text evidence="7">The sequence shown here is derived from an EMBL/GenBank/DDBJ whole genome shotgun (WGS) entry which is preliminary data.</text>
</comment>
<dbReference type="InterPro" id="IPR011701">
    <property type="entry name" value="MFS"/>
</dbReference>
<evidence type="ECO:0000256" key="1">
    <source>
        <dbReference type="ARBA" id="ARBA00004651"/>
    </source>
</evidence>
<dbReference type="PANTHER" id="PTHR42718">
    <property type="entry name" value="MAJOR FACILITATOR SUPERFAMILY MULTIDRUG TRANSPORTER MFSC"/>
    <property type="match status" value="1"/>
</dbReference>
<dbReference type="OrthoDB" id="9781469at2"/>
<name>A0A1Q8CL37_9PSEU</name>
<dbReference type="RefSeq" id="WP_075127931.1">
    <property type="nucleotide sequence ID" value="NZ_MSIE01000045.1"/>
</dbReference>
<feature type="transmembrane region" description="Helical" evidence="5">
    <location>
        <begin position="362"/>
        <end position="385"/>
    </location>
</feature>
<reference evidence="7 8" key="1">
    <citation type="submission" date="2016-12" db="EMBL/GenBank/DDBJ databases">
        <title>The draft genome sequence of Actinophytocola sp. 11-183.</title>
        <authorList>
            <person name="Wang W."/>
            <person name="Yuan L."/>
        </authorList>
    </citation>
    <scope>NUCLEOTIDE SEQUENCE [LARGE SCALE GENOMIC DNA]</scope>
    <source>
        <strain evidence="7 8">11-183</strain>
    </source>
</reference>
<feature type="transmembrane region" description="Helical" evidence="5">
    <location>
        <begin position="100"/>
        <end position="124"/>
    </location>
</feature>
<feature type="domain" description="Major facilitator superfamily (MFS) profile" evidence="6">
    <location>
        <begin position="11"/>
        <end position="497"/>
    </location>
</feature>
<keyword evidence="8" id="KW-1185">Reference proteome</keyword>
<dbReference type="Proteomes" id="UP000185596">
    <property type="component" value="Unassembled WGS sequence"/>
</dbReference>
<keyword evidence="3 5" id="KW-1133">Transmembrane helix</keyword>
<protein>
    <recommendedName>
        <fullName evidence="6">Major facilitator superfamily (MFS) profile domain-containing protein</fullName>
    </recommendedName>
</protein>
<dbReference type="GO" id="GO:0022857">
    <property type="term" value="F:transmembrane transporter activity"/>
    <property type="evidence" value="ECO:0007669"/>
    <property type="project" value="InterPro"/>
</dbReference>
<feature type="transmembrane region" description="Helical" evidence="5">
    <location>
        <begin position="12"/>
        <end position="37"/>
    </location>
</feature>
<dbReference type="CDD" id="cd17321">
    <property type="entry name" value="MFS_MMR_MDR_like"/>
    <property type="match status" value="1"/>
</dbReference>
<accession>A0A1Q8CL37</accession>
<feature type="transmembrane region" description="Helical" evidence="5">
    <location>
        <begin position="222"/>
        <end position="245"/>
    </location>
</feature>
<evidence type="ECO:0000313" key="7">
    <source>
        <dbReference type="EMBL" id="OLF15071.1"/>
    </source>
</evidence>
<feature type="transmembrane region" description="Helical" evidence="5">
    <location>
        <begin position="334"/>
        <end position="356"/>
    </location>
</feature>
<feature type="transmembrane region" description="Helical" evidence="5">
    <location>
        <begin position="76"/>
        <end position="94"/>
    </location>
</feature>
<evidence type="ECO:0000313" key="8">
    <source>
        <dbReference type="Proteomes" id="UP000185596"/>
    </source>
</evidence>
<gene>
    <name evidence="7" type="ORF">BU204_23665</name>
</gene>
<proteinExistence type="predicted"/>
<feature type="transmembrane region" description="Helical" evidence="5">
    <location>
        <begin position="406"/>
        <end position="423"/>
    </location>
</feature>
<dbReference type="GO" id="GO:0005886">
    <property type="term" value="C:plasma membrane"/>
    <property type="evidence" value="ECO:0007669"/>
    <property type="project" value="UniProtKB-SubCell"/>
</dbReference>
<dbReference type="Pfam" id="PF07690">
    <property type="entry name" value="MFS_1"/>
    <property type="match status" value="1"/>
</dbReference>
<feature type="transmembrane region" description="Helical" evidence="5">
    <location>
        <begin position="309"/>
        <end position="327"/>
    </location>
</feature>
<organism evidence="7 8">
    <name type="scientific">Actinophytocola xanthii</name>
    <dbReference type="NCBI Taxonomy" id="1912961"/>
    <lineage>
        <taxon>Bacteria</taxon>
        <taxon>Bacillati</taxon>
        <taxon>Actinomycetota</taxon>
        <taxon>Actinomycetes</taxon>
        <taxon>Pseudonocardiales</taxon>
        <taxon>Pseudonocardiaceae</taxon>
    </lineage>
</organism>
<feature type="transmembrane region" description="Helical" evidence="5">
    <location>
        <begin position="474"/>
        <end position="493"/>
    </location>
</feature>
<dbReference type="SUPFAM" id="SSF103473">
    <property type="entry name" value="MFS general substrate transporter"/>
    <property type="match status" value="1"/>
</dbReference>
<dbReference type="EMBL" id="MSIE01000045">
    <property type="protein sequence ID" value="OLF15071.1"/>
    <property type="molecule type" value="Genomic_DNA"/>
</dbReference>
<dbReference type="InterPro" id="IPR020846">
    <property type="entry name" value="MFS_dom"/>
</dbReference>
<comment type="subcellular location">
    <subcellularLocation>
        <location evidence="1">Cell membrane</location>
        <topology evidence="1">Multi-pass membrane protein</topology>
    </subcellularLocation>
</comment>
<evidence type="ECO:0000256" key="5">
    <source>
        <dbReference type="SAM" id="Phobius"/>
    </source>
</evidence>
<evidence type="ECO:0000256" key="4">
    <source>
        <dbReference type="ARBA" id="ARBA00023136"/>
    </source>
</evidence>
<sequence length="520" mass="52666">MDGVGARRWWALGALSVVVIAVALPVTILTVALSTLAPALHASASELQWFVSAYTLVLAAGVLPGGLLGDRFGRKRMLLVALVVYAGGSVLAALSTTPEMFIAAQAVLGLGAAMVLPLVLSALAVMFTPEERPRAVGVWSAANFIALPLGPIVGGWMLSNFWWGWVFLMNLPVIALALVAVAVLLPESRSEVPPALDPVGVLTSSAGLAVLTFGLVRAGQDGWGSAGAVGGMLVGLVLLGAFALWERALDRRSPGRALVDLSLFSSARFTWGTILTALGLFAFFGLMFATPQYFQAVLGADPMGSGIRLLPLLGGMILGAGLADKLVDKLGAKITVAAGFVVLGAALVLATGTTAATGYGLAATWTAIGGFGAGLALATATAAALATVDTERSGVASAVIQAVQKLGAPLSAAVLGSVLNSGYTSGLDLSGLPDRVAAAVRESVHAGVAAAGRLGSPELLLDVRTAFVDGFGQMLWVAAGLAVLGAVLTLAFLPARAPRLAAAAARKAESDHELGVPTQR</sequence>